<dbReference type="RefSeq" id="WP_147060312.1">
    <property type="nucleotide sequence ID" value="NZ_CP042437.1"/>
</dbReference>
<dbReference type="GO" id="GO:0051920">
    <property type="term" value="F:peroxiredoxin activity"/>
    <property type="evidence" value="ECO:0007669"/>
    <property type="project" value="InterPro"/>
</dbReference>
<dbReference type="InterPro" id="IPR010195">
    <property type="entry name" value="Uncharacterised_peroxidase-rel"/>
</dbReference>
<dbReference type="InterPro" id="IPR029032">
    <property type="entry name" value="AhpD-like"/>
</dbReference>
<dbReference type="AlphaFoldDB" id="A0A5B8W942"/>
<reference evidence="2 3" key="1">
    <citation type="journal article" date="2013" name="J. Microbiol.">
        <title>Mucilaginibacter ginsenosidivorax sp. nov., with ginsenoside converting activity isolated from sediment.</title>
        <authorList>
            <person name="Kim J.K."/>
            <person name="Choi T.E."/>
            <person name="Liu Q.M."/>
            <person name="Park H.Y."/>
            <person name="Yi T.H."/>
            <person name="Yoon M.H."/>
            <person name="Kim S.C."/>
            <person name="Im W.T."/>
        </authorList>
    </citation>
    <scope>NUCLEOTIDE SEQUENCE [LARGE SCALE GENOMIC DNA]</scope>
    <source>
        <strain evidence="2 3">KHI28</strain>
    </source>
</reference>
<sequence>MARLKALSPDEATGKTKELFTAIQSKLGVVPNMMRTMGNSPALLEGYLNLSGALAHGKLGAKTGELLAMAVSEKNNCDYCLSAHTYIGEKLAHIDAATLTDARNANSHDAKTAAALQFATILTAKQGLVNNADVEAIKAAGFTDGEIGEIVGHVALNVLTNYFNNTAKTDIDFPVVNAYNSVEA</sequence>
<proteinExistence type="predicted"/>
<dbReference type="KEGG" id="mgk:FSB76_30585"/>
<accession>A0A5B8W942</accession>
<dbReference type="Gene3D" id="1.20.1290.10">
    <property type="entry name" value="AhpD-like"/>
    <property type="match status" value="1"/>
</dbReference>
<evidence type="ECO:0000313" key="3">
    <source>
        <dbReference type="Proteomes" id="UP000321362"/>
    </source>
</evidence>
<keyword evidence="2" id="KW-0575">Peroxidase</keyword>
<organism evidence="2 3">
    <name type="scientific">Mucilaginibacter ginsenosidivorax</name>
    <dbReference type="NCBI Taxonomy" id="862126"/>
    <lineage>
        <taxon>Bacteria</taxon>
        <taxon>Pseudomonadati</taxon>
        <taxon>Bacteroidota</taxon>
        <taxon>Sphingobacteriia</taxon>
        <taxon>Sphingobacteriales</taxon>
        <taxon>Sphingobacteriaceae</taxon>
        <taxon>Mucilaginibacter</taxon>
    </lineage>
</organism>
<feature type="domain" description="Carboxymuconolactone decarboxylase-like" evidence="1">
    <location>
        <begin position="41"/>
        <end position="89"/>
    </location>
</feature>
<dbReference type="InterPro" id="IPR003779">
    <property type="entry name" value="CMD-like"/>
</dbReference>
<gene>
    <name evidence="2" type="ORF">FSB76_30585</name>
</gene>
<keyword evidence="3" id="KW-1185">Reference proteome</keyword>
<dbReference type="EMBL" id="CP042437">
    <property type="protein sequence ID" value="QEC80089.1"/>
    <property type="molecule type" value="Genomic_DNA"/>
</dbReference>
<dbReference type="InterPro" id="IPR004675">
    <property type="entry name" value="AhpD_core"/>
</dbReference>
<dbReference type="OrthoDB" id="9808310at2"/>
<dbReference type="PANTHER" id="PTHR35446">
    <property type="entry name" value="SI:CH211-175M2.5"/>
    <property type="match status" value="1"/>
</dbReference>
<dbReference type="Pfam" id="PF02627">
    <property type="entry name" value="CMD"/>
    <property type="match status" value="1"/>
</dbReference>
<dbReference type="SUPFAM" id="SSF69118">
    <property type="entry name" value="AhpD-like"/>
    <property type="match status" value="1"/>
</dbReference>
<dbReference type="PANTHER" id="PTHR35446:SF3">
    <property type="entry name" value="CMD DOMAIN-CONTAINING PROTEIN"/>
    <property type="match status" value="1"/>
</dbReference>
<evidence type="ECO:0000313" key="2">
    <source>
        <dbReference type="EMBL" id="QEC80089.1"/>
    </source>
</evidence>
<keyword evidence="2" id="KW-0560">Oxidoreductase</keyword>
<name>A0A5B8W942_9SPHI</name>
<protein>
    <submittedName>
        <fullName evidence="2">Peroxidase-related enzyme</fullName>
    </submittedName>
</protein>
<dbReference type="Proteomes" id="UP000321362">
    <property type="component" value="Chromosome"/>
</dbReference>
<evidence type="ECO:0000259" key="1">
    <source>
        <dbReference type="Pfam" id="PF02627"/>
    </source>
</evidence>
<dbReference type="NCBIfam" id="TIGR01926">
    <property type="entry name" value="peroxid_rel"/>
    <property type="match status" value="1"/>
</dbReference>
<dbReference type="NCBIfam" id="TIGR00778">
    <property type="entry name" value="ahpD_dom"/>
    <property type="match status" value="1"/>
</dbReference>